<feature type="region of interest" description="Disordered" evidence="1">
    <location>
        <begin position="95"/>
        <end position="129"/>
    </location>
</feature>
<reference evidence="2 3" key="1">
    <citation type="submission" date="2021-01" db="EMBL/GenBank/DDBJ databases">
        <title>Whole genome shotgun sequence of Plantactinospora mayteni NBRC 109088.</title>
        <authorList>
            <person name="Komaki H."/>
            <person name="Tamura T."/>
        </authorList>
    </citation>
    <scope>NUCLEOTIDE SEQUENCE [LARGE SCALE GENOMIC DNA]</scope>
    <source>
        <strain evidence="2 3">NBRC 109088</strain>
    </source>
</reference>
<feature type="compositionally biased region" description="Polar residues" evidence="1">
    <location>
        <begin position="119"/>
        <end position="129"/>
    </location>
</feature>
<comment type="caution">
    <text evidence="2">The sequence shown here is derived from an EMBL/GenBank/DDBJ whole genome shotgun (WGS) entry which is preliminary data.</text>
</comment>
<protein>
    <submittedName>
        <fullName evidence="2">Uncharacterized protein</fullName>
    </submittedName>
</protein>
<evidence type="ECO:0000313" key="3">
    <source>
        <dbReference type="Proteomes" id="UP000621500"/>
    </source>
</evidence>
<keyword evidence="3" id="KW-1185">Reference proteome</keyword>
<organism evidence="2 3">
    <name type="scientific">Plantactinospora mayteni</name>
    <dbReference type="NCBI Taxonomy" id="566021"/>
    <lineage>
        <taxon>Bacteria</taxon>
        <taxon>Bacillati</taxon>
        <taxon>Actinomycetota</taxon>
        <taxon>Actinomycetes</taxon>
        <taxon>Micromonosporales</taxon>
        <taxon>Micromonosporaceae</taxon>
        <taxon>Plantactinospora</taxon>
    </lineage>
</organism>
<gene>
    <name evidence="2" type="ORF">Pma05_81820</name>
</gene>
<dbReference type="Proteomes" id="UP000621500">
    <property type="component" value="Unassembled WGS sequence"/>
</dbReference>
<evidence type="ECO:0000313" key="2">
    <source>
        <dbReference type="EMBL" id="GIH01610.1"/>
    </source>
</evidence>
<accession>A0ABQ4F3Y7</accession>
<sequence length="129" mass="13768">MFRKAEDMAMLAAGFGISQATAYRYRDEGITVLAAQAENPHTALRRAADDGWSHVILDGKLFDCDRLSETTLSVKGDTIDAWYSGSTATSARTSRRSCAPTGCRSGPPRRCPGTCTTPAASVNSRSPPP</sequence>
<name>A0ABQ4F3Y7_9ACTN</name>
<evidence type="ECO:0000256" key="1">
    <source>
        <dbReference type="SAM" id="MobiDB-lite"/>
    </source>
</evidence>
<dbReference type="EMBL" id="BONX01000077">
    <property type="protein sequence ID" value="GIH01610.1"/>
    <property type="molecule type" value="Genomic_DNA"/>
</dbReference>
<feature type="compositionally biased region" description="Low complexity" evidence="1">
    <location>
        <begin position="106"/>
        <end position="118"/>
    </location>
</feature>
<proteinExistence type="predicted"/>